<gene>
    <name evidence="1" type="ORF">FSB76_27790</name>
</gene>
<dbReference type="RefSeq" id="WP_147059292.1">
    <property type="nucleotide sequence ID" value="NZ_CP042437.1"/>
</dbReference>
<keyword evidence="2" id="KW-1185">Reference proteome</keyword>
<sequence>MNKLTPDTGLEDEIQELYILASHWMKDICFMEDELRFFNNILDKYNTANLTADMVAKKDEFEQELIKQAKNIDDLKSGIPVFLVFLKPFVGNDKEAMGLQFIEKYSTLAGALSDSMTALKATKNKLFAYAERIIATGKTIPELKN</sequence>
<evidence type="ECO:0000313" key="2">
    <source>
        <dbReference type="Proteomes" id="UP000321362"/>
    </source>
</evidence>
<evidence type="ECO:0000313" key="1">
    <source>
        <dbReference type="EMBL" id="QEC79567.1"/>
    </source>
</evidence>
<organism evidence="1 2">
    <name type="scientific">Mucilaginibacter ginsenosidivorax</name>
    <dbReference type="NCBI Taxonomy" id="862126"/>
    <lineage>
        <taxon>Bacteria</taxon>
        <taxon>Pseudomonadati</taxon>
        <taxon>Bacteroidota</taxon>
        <taxon>Sphingobacteriia</taxon>
        <taxon>Sphingobacteriales</taxon>
        <taxon>Sphingobacteriaceae</taxon>
        <taxon>Mucilaginibacter</taxon>
    </lineage>
</organism>
<name>A0A5B8W7Y4_9SPHI</name>
<accession>A0A5B8W7Y4</accession>
<reference evidence="1 2" key="1">
    <citation type="journal article" date="2013" name="J. Microbiol.">
        <title>Mucilaginibacter ginsenosidivorax sp. nov., with ginsenoside converting activity isolated from sediment.</title>
        <authorList>
            <person name="Kim J.K."/>
            <person name="Choi T.E."/>
            <person name="Liu Q.M."/>
            <person name="Park H.Y."/>
            <person name="Yi T.H."/>
            <person name="Yoon M.H."/>
            <person name="Kim S.C."/>
            <person name="Im W.T."/>
        </authorList>
    </citation>
    <scope>NUCLEOTIDE SEQUENCE [LARGE SCALE GENOMIC DNA]</scope>
    <source>
        <strain evidence="1 2">KHI28</strain>
    </source>
</reference>
<dbReference type="OrthoDB" id="769282at2"/>
<protein>
    <submittedName>
        <fullName evidence="1">Uncharacterized protein</fullName>
    </submittedName>
</protein>
<dbReference type="Proteomes" id="UP000321362">
    <property type="component" value="Chromosome"/>
</dbReference>
<dbReference type="AlphaFoldDB" id="A0A5B8W7Y4"/>
<dbReference type="EMBL" id="CP042437">
    <property type="protein sequence ID" value="QEC79567.1"/>
    <property type="molecule type" value="Genomic_DNA"/>
</dbReference>
<dbReference type="KEGG" id="mgk:FSB76_27790"/>
<proteinExistence type="predicted"/>